<evidence type="ECO:0000313" key="1">
    <source>
        <dbReference type="EMBL" id="CAB4815881.1"/>
    </source>
</evidence>
<protein>
    <submittedName>
        <fullName evidence="1">Unannotated protein</fullName>
    </submittedName>
</protein>
<organism evidence="1">
    <name type="scientific">freshwater metagenome</name>
    <dbReference type="NCBI Taxonomy" id="449393"/>
    <lineage>
        <taxon>unclassified sequences</taxon>
        <taxon>metagenomes</taxon>
        <taxon>ecological metagenomes</taxon>
    </lineage>
</organism>
<reference evidence="1" key="1">
    <citation type="submission" date="2020-05" db="EMBL/GenBank/DDBJ databases">
        <authorList>
            <person name="Chiriac C."/>
            <person name="Salcher M."/>
            <person name="Ghai R."/>
            <person name="Kavagutti S V."/>
        </authorList>
    </citation>
    <scope>NUCLEOTIDE SEQUENCE</scope>
</reference>
<dbReference type="AlphaFoldDB" id="A0A6J6Z234"/>
<gene>
    <name evidence="1" type="ORF">UFOPK3010_01447</name>
</gene>
<sequence length="82" mass="8691">MAATERPLGAADPRLPAGFFAAGFREGAFRAEDDREPALAEDFVVDRLGELCFVATGVRVPDVAPSPLAAYEDTQIIGHQCG</sequence>
<name>A0A6J6Z234_9ZZZZ</name>
<proteinExistence type="predicted"/>
<dbReference type="EMBL" id="CAFAAM010000239">
    <property type="protein sequence ID" value="CAB4815881.1"/>
    <property type="molecule type" value="Genomic_DNA"/>
</dbReference>
<accession>A0A6J6Z234</accession>